<geneLocation type="plasmid" evidence="3 5">
    <name>paNv_CAN5</name>
</geneLocation>
<evidence type="ECO:0000313" key="2">
    <source>
        <dbReference type="EMBL" id="QBY46522.1"/>
    </source>
</evidence>
<dbReference type="EMBL" id="CP038619">
    <property type="protein sequence ID" value="QBY46522.1"/>
    <property type="molecule type" value="Genomic_DNA"/>
</dbReference>
<proteinExistence type="predicted"/>
<dbReference type="EMBL" id="CP123528">
    <property type="protein sequence ID" value="WGM08579.1"/>
    <property type="molecule type" value="Genomic_DNA"/>
</dbReference>
<gene>
    <name evidence="1" type="ORF">ArsFIN_50450</name>
    <name evidence="2" type="ORF">ArsFIN_51330</name>
    <name evidence="3" type="ORF">QE258_25010</name>
</gene>
<organism evidence="2 4">
    <name type="scientific">Arsenophonus nasoniae</name>
    <name type="common">son-killer infecting Nasonia vitripennis</name>
    <dbReference type="NCBI Taxonomy" id="638"/>
    <lineage>
        <taxon>Bacteria</taxon>
        <taxon>Pseudomonadati</taxon>
        <taxon>Pseudomonadota</taxon>
        <taxon>Gammaproteobacteria</taxon>
        <taxon>Enterobacterales</taxon>
        <taxon>Morganellaceae</taxon>
        <taxon>Arsenophonus</taxon>
    </lineage>
</organism>
<accession>A0A4P7LBM6</accession>
<dbReference type="EMBL" id="CP038619">
    <property type="protein sequence ID" value="QBY46434.1"/>
    <property type="molecule type" value="Genomic_DNA"/>
</dbReference>
<name>A0A4P7LBM6_9GAMM</name>
<reference evidence="2 4" key="1">
    <citation type="submission" date="2019-03" db="EMBL/GenBank/DDBJ databases">
        <title>Long-read sequencing reveals hyperdense prophage content in a complex bacterial symbiont genome.</title>
        <authorList>
            <person name="Frost C.L."/>
            <person name="Siozios S."/>
            <person name="Nadal-Jimenez P."/>
            <person name="Brockhurst M.A."/>
            <person name="King K.C."/>
            <person name="Darby A.C."/>
            <person name="Hurst G.D.D."/>
        </authorList>
    </citation>
    <scope>NUCLEOTIDE SEQUENCE [LARGE SCALE GENOMIC DNA]</scope>
    <source>
        <strain evidence="2 4">FIN</strain>
        <plasmid evidence="4">parsfin7</plasmid>
        <plasmid evidence="2">pArsFIN7</plasmid>
    </source>
</reference>
<dbReference type="RefSeq" id="WP_135678896.1">
    <property type="nucleotide sequence ID" value="NZ_CP038619.1"/>
</dbReference>
<dbReference type="Proteomes" id="UP000295134">
    <property type="component" value="Plasmid pArsFIN7"/>
</dbReference>
<geneLocation type="plasmid" evidence="2">
    <name>pArsFIN7</name>
</geneLocation>
<sequence>MIVDKAELCYDLFGDLLLIQRWGGLGNRLNGQLKLFLIYLPEWHGSMRLIGSAGKEKILIIG</sequence>
<keyword evidence="5" id="KW-1185">Reference proteome</keyword>
<keyword evidence="2" id="KW-0614">Plasmid</keyword>
<evidence type="ECO:0000313" key="4">
    <source>
        <dbReference type="Proteomes" id="UP000295134"/>
    </source>
</evidence>
<geneLocation type="plasmid" evidence="4">
    <name>parsfin7</name>
</geneLocation>
<dbReference type="KEGG" id="ans:ArsFIN_50450"/>
<reference evidence="3" key="2">
    <citation type="submission" date="2023-04" db="EMBL/GenBank/DDBJ databases">
        <title>Genome dynamics across the evolutionary transition to endosymbiosis.</title>
        <authorList>
            <person name="Siozios S."/>
            <person name="Nadal-Jimenez P."/>
            <person name="Azagi T."/>
            <person name="Sprong H."/>
            <person name="Frost C.L."/>
            <person name="Parratt S.R."/>
            <person name="Taylor G."/>
            <person name="Brettell L."/>
            <person name="Lew K.C."/>
            <person name="Croft L."/>
            <person name="King K.C."/>
            <person name="Brockhurst M.A."/>
            <person name="Hypsa V."/>
            <person name="Novakova E."/>
            <person name="Darby A.C."/>
            <person name="Hurst G.D.D."/>
        </authorList>
    </citation>
    <scope>NUCLEOTIDE SEQUENCE</scope>
    <source>
        <strain evidence="3">ANv_CAN</strain>
        <plasmid evidence="3">paNv_CAN5</plasmid>
    </source>
</reference>
<dbReference type="KEGG" id="ans:ArsFIN_51330"/>
<dbReference type="Proteomes" id="UP001177592">
    <property type="component" value="Plasmid paNv_CAN5"/>
</dbReference>
<evidence type="ECO:0000313" key="5">
    <source>
        <dbReference type="Proteomes" id="UP001177592"/>
    </source>
</evidence>
<evidence type="ECO:0000313" key="1">
    <source>
        <dbReference type="EMBL" id="QBY46434.1"/>
    </source>
</evidence>
<evidence type="ECO:0000313" key="3">
    <source>
        <dbReference type="EMBL" id="WGM08579.1"/>
    </source>
</evidence>
<protein>
    <submittedName>
        <fullName evidence="2">Uncharacterized protein</fullName>
    </submittedName>
</protein>
<dbReference type="AlphaFoldDB" id="A0A4P7LBM6"/>
<dbReference type="GeneID" id="39751198"/>